<dbReference type="AlphaFoldDB" id="A0A1N7PZ93"/>
<dbReference type="EMBL" id="FTOQ01000023">
    <property type="protein sequence ID" value="SIT15891.1"/>
    <property type="molecule type" value="Genomic_DNA"/>
</dbReference>
<evidence type="ECO:0000256" key="5">
    <source>
        <dbReference type="SAM" id="SignalP"/>
    </source>
</evidence>
<keyword evidence="2 4" id="KW-0479">Metal-binding</keyword>
<gene>
    <name evidence="7" type="ORF">SAMN05421759_12321</name>
</gene>
<evidence type="ECO:0000256" key="3">
    <source>
        <dbReference type="ARBA" id="ARBA00023004"/>
    </source>
</evidence>
<dbReference type="GO" id="GO:0046872">
    <property type="term" value="F:metal ion binding"/>
    <property type="evidence" value="ECO:0007669"/>
    <property type="project" value="UniProtKB-KW"/>
</dbReference>
<accession>A0A1N7PZ93</accession>
<name>A0A1N7PZ93_9RHOB</name>
<organism evidence="7 8">
    <name type="scientific">Roseivivax lentus</name>
    <dbReference type="NCBI Taxonomy" id="633194"/>
    <lineage>
        <taxon>Bacteria</taxon>
        <taxon>Pseudomonadati</taxon>
        <taxon>Pseudomonadota</taxon>
        <taxon>Alphaproteobacteria</taxon>
        <taxon>Rhodobacterales</taxon>
        <taxon>Roseobacteraceae</taxon>
        <taxon>Roseivivax</taxon>
    </lineage>
</organism>
<protein>
    <submittedName>
        <fullName evidence="7">Sulfur-oxidizing protein SoxX</fullName>
    </submittedName>
</protein>
<dbReference type="GO" id="GO:0020037">
    <property type="term" value="F:heme binding"/>
    <property type="evidence" value="ECO:0007669"/>
    <property type="project" value="InterPro"/>
</dbReference>
<feature type="signal peptide" evidence="5">
    <location>
        <begin position="1"/>
        <end position="18"/>
    </location>
</feature>
<dbReference type="InterPro" id="IPR036909">
    <property type="entry name" value="Cyt_c-like_dom_sf"/>
</dbReference>
<keyword evidence="8" id="KW-1185">Reference proteome</keyword>
<reference evidence="8" key="1">
    <citation type="submission" date="2017-01" db="EMBL/GenBank/DDBJ databases">
        <authorList>
            <person name="Varghese N."/>
            <person name="Submissions S."/>
        </authorList>
    </citation>
    <scope>NUCLEOTIDE SEQUENCE [LARGE SCALE GENOMIC DNA]</scope>
    <source>
        <strain evidence="8">DSM 29430</strain>
    </source>
</reference>
<keyword evidence="3 4" id="KW-0408">Iron</keyword>
<dbReference type="STRING" id="633194.SAMN05421759_12321"/>
<dbReference type="Pfam" id="PF00034">
    <property type="entry name" value="Cytochrom_C"/>
    <property type="match status" value="1"/>
</dbReference>
<dbReference type="Gene3D" id="1.10.760.10">
    <property type="entry name" value="Cytochrome c-like domain"/>
    <property type="match status" value="1"/>
</dbReference>
<evidence type="ECO:0000256" key="1">
    <source>
        <dbReference type="ARBA" id="ARBA00022617"/>
    </source>
</evidence>
<evidence type="ECO:0000259" key="6">
    <source>
        <dbReference type="PROSITE" id="PS51007"/>
    </source>
</evidence>
<feature type="domain" description="Cytochrome c" evidence="6">
    <location>
        <begin position="43"/>
        <end position="155"/>
    </location>
</feature>
<dbReference type="NCBIfam" id="TIGR04485">
    <property type="entry name" value="thiosulf_SoxX"/>
    <property type="match status" value="1"/>
</dbReference>
<evidence type="ECO:0000313" key="7">
    <source>
        <dbReference type="EMBL" id="SIT15891.1"/>
    </source>
</evidence>
<dbReference type="GO" id="GO:0009055">
    <property type="term" value="F:electron transfer activity"/>
    <property type="evidence" value="ECO:0007669"/>
    <property type="project" value="InterPro"/>
</dbReference>
<evidence type="ECO:0000313" key="8">
    <source>
        <dbReference type="Proteomes" id="UP000186684"/>
    </source>
</evidence>
<keyword evidence="1 4" id="KW-0349">Heme</keyword>
<keyword evidence="5" id="KW-0732">Signal</keyword>
<dbReference type="InterPro" id="IPR009056">
    <property type="entry name" value="Cyt_c-like_dom"/>
</dbReference>
<evidence type="ECO:0000256" key="2">
    <source>
        <dbReference type="ARBA" id="ARBA00022723"/>
    </source>
</evidence>
<dbReference type="RefSeq" id="WP_076450975.1">
    <property type="nucleotide sequence ID" value="NZ_FTOQ01000023.1"/>
</dbReference>
<dbReference type="OrthoDB" id="9793634at2"/>
<evidence type="ECO:0000256" key="4">
    <source>
        <dbReference type="PROSITE-ProRule" id="PRU00433"/>
    </source>
</evidence>
<dbReference type="Proteomes" id="UP000186684">
    <property type="component" value="Unassembled WGS sequence"/>
</dbReference>
<feature type="chain" id="PRO_5012591371" evidence="5">
    <location>
        <begin position="19"/>
        <end position="157"/>
    </location>
</feature>
<proteinExistence type="predicted"/>
<dbReference type="PROSITE" id="PS51007">
    <property type="entry name" value="CYTC"/>
    <property type="match status" value="1"/>
</dbReference>
<sequence>MRLVAITAAIVVAGGAFAQEVAPTDVSYGEYGAVEASLSGAPGNAEAGAEVMSQRSLGNCVACHQVSALGDVPFQGEVGPSLDGAGSRWEEADLRGIVANAKMTFPESVMPAFYKSEGFIRPGDAFTGKAGTEPLPPLLTAQQVEDVVAFLMTLKDE</sequence>
<dbReference type="InterPro" id="IPR030999">
    <property type="entry name" value="Thiosulf_SoxX"/>
</dbReference>
<dbReference type="SUPFAM" id="SSF46626">
    <property type="entry name" value="Cytochrome c"/>
    <property type="match status" value="1"/>
</dbReference>